<evidence type="ECO:0000313" key="2">
    <source>
        <dbReference type="Proteomes" id="UP000015453"/>
    </source>
</evidence>
<comment type="caution">
    <text evidence="1">The sequence shown here is derived from an EMBL/GenBank/DDBJ whole genome shotgun (WGS) entry which is preliminary data.</text>
</comment>
<name>S8CYS4_9LAMI</name>
<gene>
    <name evidence="1" type="ORF">M569_02617</name>
</gene>
<accession>S8CYS4</accession>
<protein>
    <submittedName>
        <fullName evidence="1">Uncharacterized protein</fullName>
    </submittedName>
</protein>
<dbReference type="Proteomes" id="UP000015453">
    <property type="component" value="Unassembled WGS sequence"/>
</dbReference>
<reference evidence="1 2" key="1">
    <citation type="journal article" date="2013" name="BMC Genomics">
        <title>The miniature genome of a carnivorous plant Genlisea aurea contains a low number of genes and short non-coding sequences.</title>
        <authorList>
            <person name="Leushkin E.V."/>
            <person name="Sutormin R.A."/>
            <person name="Nabieva E.R."/>
            <person name="Penin A.A."/>
            <person name="Kondrashov A.S."/>
            <person name="Logacheva M.D."/>
        </authorList>
    </citation>
    <scope>NUCLEOTIDE SEQUENCE [LARGE SCALE GENOMIC DNA]</scope>
</reference>
<evidence type="ECO:0000313" key="1">
    <source>
        <dbReference type="EMBL" id="EPS72145.1"/>
    </source>
</evidence>
<proteinExistence type="predicted"/>
<keyword evidence="2" id="KW-1185">Reference proteome</keyword>
<dbReference type="AlphaFoldDB" id="S8CYS4"/>
<sequence>DARETAVQEAKKWFQNDRLCSTSTSKFPHGTIQCDSIGIKNVEHGRSSPVDVAKSYLKGKGAWTLSSGHSEVHTPLATRTKLFREGMTQSVGHDSFSSSRKRGSFTSGLFNIQEELRRVRSKAIDDLLHHTSSAKADP</sequence>
<dbReference type="OrthoDB" id="666185at2759"/>
<feature type="non-terminal residue" evidence="1">
    <location>
        <position position="138"/>
    </location>
</feature>
<dbReference type="EMBL" id="AUSU01000952">
    <property type="protein sequence ID" value="EPS72145.1"/>
    <property type="molecule type" value="Genomic_DNA"/>
</dbReference>
<feature type="non-terminal residue" evidence="1">
    <location>
        <position position="1"/>
    </location>
</feature>
<organism evidence="1 2">
    <name type="scientific">Genlisea aurea</name>
    <dbReference type="NCBI Taxonomy" id="192259"/>
    <lineage>
        <taxon>Eukaryota</taxon>
        <taxon>Viridiplantae</taxon>
        <taxon>Streptophyta</taxon>
        <taxon>Embryophyta</taxon>
        <taxon>Tracheophyta</taxon>
        <taxon>Spermatophyta</taxon>
        <taxon>Magnoliopsida</taxon>
        <taxon>eudicotyledons</taxon>
        <taxon>Gunneridae</taxon>
        <taxon>Pentapetalae</taxon>
        <taxon>asterids</taxon>
        <taxon>lamiids</taxon>
        <taxon>Lamiales</taxon>
        <taxon>Lentibulariaceae</taxon>
        <taxon>Genlisea</taxon>
    </lineage>
</organism>